<feature type="compositionally biased region" description="Polar residues" evidence="1">
    <location>
        <begin position="23"/>
        <end position="35"/>
    </location>
</feature>
<evidence type="ECO:0000313" key="3">
    <source>
        <dbReference type="Proteomes" id="UP001334248"/>
    </source>
</evidence>
<dbReference type="Proteomes" id="UP001334248">
    <property type="component" value="Unassembled WGS sequence"/>
</dbReference>
<dbReference type="EMBL" id="JAVHJV010000002">
    <property type="protein sequence ID" value="KAK5945575.1"/>
    <property type="molecule type" value="Genomic_DNA"/>
</dbReference>
<keyword evidence="3" id="KW-1185">Reference proteome</keyword>
<feature type="region of interest" description="Disordered" evidence="1">
    <location>
        <begin position="113"/>
        <end position="142"/>
    </location>
</feature>
<protein>
    <submittedName>
        <fullName evidence="2">Uncharacterized protein</fullName>
    </submittedName>
</protein>
<evidence type="ECO:0000256" key="1">
    <source>
        <dbReference type="SAM" id="MobiDB-lite"/>
    </source>
</evidence>
<feature type="compositionally biased region" description="Basic residues" evidence="1">
    <location>
        <begin position="81"/>
        <end position="95"/>
    </location>
</feature>
<organism evidence="2 3">
    <name type="scientific">Knufia obscura</name>
    <dbReference type="NCBI Taxonomy" id="1635080"/>
    <lineage>
        <taxon>Eukaryota</taxon>
        <taxon>Fungi</taxon>
        <taxon>Dikarya</taxon>
        <taxon>Ascomycota</taxon>
        <taxon>Pezizomycotina</taxon>
        <taxon>Eurotiomycetes</taxon>
        <taxon>Chaetothyriomycetidae</taxon>
        <taxon>Chaetothyriales</taxon>
        <taxon>Trichomeriaceae</taxon>
        <taxon>Knufia</taxon>
    </lineage>
</organism>
<proteinExistence type="predicted"/>
<name>A0ABR0RZ86_9EURO</name>
<dbReference type="GeneID" id="89996229"/>
<reference evidence="2 3" key="1">
    <citation type="journal article" date="2023" name="Res Sq">
        <title>Genomic and morphological characterization of Knufia obscura isolated from the Mars 2020 spacecraft assembly facility.</title>
        <authorList>
            <person name="Chander A.M."/>
            <person name="Teixeira M.M."/>
            <person name="Singh N.K."/>
            <person name="Williams M.P."/>
            <person name="Parker C.W."/>
            <person name="Leo P."/>
            <person name="Stajich J.E."/>
            <person name="Torok T."/>
            <person name="Tighe S."/>
            <person name="Mason C.E."/>
            <person name="Venkateswaran K."/>
        </authorList>
    </citation>
    <scope>NUCLEOTIDE SEQUENCE [LARGE SCALE GENOMIC DNA]</scope>
    <source>
        <strain evidence="2 3">CCFEE 5817</strain>
    </source>
</reference>
<feature type="compositionally biased region" description="Basic and acidic residues" evidence="1">
    <location>
        <begin position="113"/>
        <end position="124"/>
    </location>
</feature>
<comment type="caution">
    <text evidence="2">The sequence shown here is derived from an EMBL/GenBank/DDBJ whole genome shotgun (WGS) entry which is preliminary data.</text>
</comment>
<accession>A0ABR0RZ86</accession>
<sequence>MALWHTHGVGSGHTRESAHRSRILTSTSGNAQNYAIDTKDHLNFKKPSSNGSRAVSEPQYQLSAPILGSNDKQALNDRLAQHKARRSSHPQHRLLHGRDRPYLRNPKYINYRDRKRLDSGKDGKPVWSDAIEDSFQNGKSSL</sequence>
<feature type="region of interest" description="Disordered" evidence="1">
    <location>
        <begin position="1"/>
        <end position="60"/>
    </location>
</feature>
<gene>
    <name evidence="2" type="ORF">PMZ80_002780</name>
</gene>
<dbReference type="RefSeq" id="XP_064733665.1">
    <property type="nucleotide sequence ID" value="XM_064871212.1"/>
</dbReference>
<feature type="region of interest" description="Disordered" evidence="1">
    <location>
        <begin position="81"/>
        <end position="101"/>
    </location>
</feature>
<evidence type="ECO:0000313" key="2">
    <source>
        <dbReference type="EMBL" id="KAK5945575.1"/>
    </source>
</evidence>
<feature type="compositionally biased region" description="Polar residues" evidence="1">
    <location>
        <begin position="46"/>
        <end position="60"/>
    </location>
</feature>